<protein>
    <submittedName>
        <fullName evidence="2">Uncharacterized protein</fullName>
    </submittedName>
</protein>
<gene>
    <name evidence="2" type="ORF">GUJ93_ZPchr0013g34542</name>
</gene>
<reference evidence="2" key="2">
    <citation type="submission" date="2021-02" db="EMBL/GenBank/DDBJ databases">
        <authorList>
            <person name="Kimball J.A."/>
            <person name="Haas M.W."/>
            <person name="Macchietto M."/>
            <person name="Kono T."/>
            <person name="Duquette J."/>
            <person name="Shao M."/>
        </authorList>
    </citation>
    <scope>NUCLEOTIDE SEQUENCE</scope>
    <source>
        <tissue evidence="2">Fresh leaf tissue</tissue>
    </source>
</reference>
<name>A0A8J6BUU9_ZIZPA</name>
<organism evidence="2 3">
    <name type="scientific">Zizania palustris</name>
    <name type="common">Northern wild rice</name>
    <dbReference type="NCBI Taxonomy" id="103762"/>
    <lineage>
        <taxon>Eukaryota</taxon>
        <taxon>Viridiplantae</taxon>
        <taxon>Streptophyta</taxon>
        <taxon>Embryophyta</taxon>
        <taxon>Tracheophyta</taxon>
        <taxon>Spermatophyta</taxon>
        <taxon>Magnoliopsida</taxon>
        <taxon>Liliopsida</taxon>
        <taxon>Poales</taxon>
        <taxon>Poaceae</taxon>
        <taxon>BOP clade</taxon>
        <taxon>Oryzoideae</taxon>
        <taxon>Oryzeae</taxon>
        <taxon>Zizaniinae</taxon>
        <taxon>Zizania</taxon>
    </lineage>
</organism>
<evidence type="ECO:0000256" key="1">
    <source>
        <dbReference type="SAM" id="Phobius"/>
    </source>
</evidence>
<proteinExistence type="predicted"/>
<keyword evidence="3" id="KW-1185">Reference proteome</keyword>
<keyword evidence="1" id="KW-1133">Transmembrane helix</keyword>
<evidence type="ECO:0000313" key="3">
    <source>
        <dbReference type="Proteomes" id="UP000729402"/>
    </source>
</evidence>
<keyword evidence="1" id="KW-0812">Transmembrane</keyword>
<sequence>MPRTANRCSYRDAALPLQEQVQYGLYGYGKRSALFFFPATGSTGPSDLIQGTPNAELPVPASGCSAAASWGGRRRPRRGWLACVVVAFLAVLSPLYVRRGGRRVAAGAVAAGAAGRVLVVAINVTCFLDRRVVSFDPYWIHRVGATLLLLGFVPSAKHNL</sequence>
<dbReference type="OrthoDB" id="1929320at2759"/>
<feature type="transmembrane region" description="Helical" evidence="1">
    <location>
        <begin position="79"/>
        <end position="97"/>
    </location>
</feature>
<dbReference type="Proteomes" id="UP000729402">
    <property type="component" value="Unassembled WGS sequence"/>
</dbReference>
<reference evidence="2" key="1">
    <citation type="journal article" date="2021" name="bioRxiv">
        <title>Whole Genome Assembly and Annotation of Northern Wild Rice, Zizania palustris L., Supports a Whole Genome Duplication in the Zizania Genus.</title>
        <authorList>
            <person name="Haas M."/>
            <person name="Kono T."/>
            <person name="Macchietto M."/>
            <person name="Millas R."/>
            <person name="McGilp L."/>
            <person name="Shao M."/>
            <person name="Duquette J."/>
            <person name="Hirsch C.N."/>
            <person name="Kimball J."/>
        </authorList>
    </citation>
    <scope>NUCLEOTIDE SEQUENCE</scope>
    <source>
        <tissue evidence="2">Fresh leaf tissue</tissue>
    </source>
</reference>
<dbReference type="PANTHER" id="PTHR35758">
    <property type="entry name" value="TRANSMEMBRANE PROTEIN"/>
    <property type="match status" value="1"/>
</dbReference>
<comment type="caution">
    <text evidence="2">The sequence shown here is derived from an EMBL/GenBank/DDBJ whole genome shotgun (WGS) entry which is preliminary data.</text>
</comment>
<feature type="transmembrane region" description="Helical" evidence="1">
    <location>
        <begin position="103"/>
        <end position="127"/>
    </location>
</feature>
<dbReference type="PANTHER" id="PTHR35758:SF2">
    <property type="entry name" value="TRANSMEMBRANE PROTEIN"/>
    <property type="match status" value="1"/>
</dbReference>
<dbReference type="EMBL" id="JAAALK010000079">
    <property type="protein sequence ID" value="KAG8097077.1"/>
    <property type="molecule type" value="Genomic_DNA"/>
</dbReference>
<evidence type="ECO:0000313" key="2">
    <source>
        <dbReference type="EMBL" id="KAG8097077.1"/>
    </source>
</evidence>
<accession>A0A8J6BUU9</accession>
<dbReference type="AlphaFoldDB" id="A0A8J6BUU9"/>
<keyword evidence="1" id="KW-0472">Membrane</keyword>